<feature type="domain" description="YcaO" evidence="1">
    <location>
        <begin position="60"/>
        <end position="440"/>
    </location>
</feature>
<evidence type="ECO:0000259" key="1">
    <source>
        <dbReference type="PROSITE" id="PS51664"/>
    </source>
</evidence>
<comment type="caution">
    <text evidence="2">The sequence shown here is derived from an EMBL/GenBank/DDBJ whole genome shotgun (WGS) entry which is preliminary data.</text>
</comment>
<dbReference type="PANTHER" id="PTHR37809:SF1">
    <property type="entry name" value="RIBOSOMAL PROTEIN S12 METHYLTHIOTRANSFERASE ACCESSORY FACTOR YCAO"/>
    <property type="match status" value="1"/>
</dbReference>
<evidence type="ECO:0000313" key="2">
    <source>
        <dbReference type="EMBL" id="MCY6371129.1"/>
    </source>
</evidence>
<accession>A0ABT4CT53</accession>
<proteinExistence type="predicted"/>
<dbReference type="RefSeq" id="WP_268049984.1">
    <property type="nucleotide sequence ID" value="NZ_JAPQES010000003.1"/>
</dbReference>
<dbReference type="Gene3D" id="3.30.160.660">
    <property type="match status" value="1"/>
</dbReference>
<dbReference type="Proteomes" id="UP001079657">
    <property type="component" value="Unassembled WGS sequence"/>
</dbReference>
<sequence length="608" mass="70484">MESLRKRKYKDDLPKNTINKIRSTLGKLGILTVETNWKNSADGFYSVRVSVENTNLGTNGKGTTQEYALASAYGEFMERLQNGAFFKLSMDMSQEALEYKGFYYAPDEKYISIEELLNSTEDWSRIQLGNLSSSIGKKELLKKWLPVSYEDVPSDFVTLPYVNLRNNKLSYIPIKMISKMYMSNGMCAGNSVEEALVQGLSEIFERVVNKAIVKDKITPPTIPTKYIQKFPGIYDMINKIESSGNFKVIVKDCSLGEDYPVIGVIFLNKDDQTYFVKFGSHPIFEIAIERTLTELLQGQDIKNMMGVKDFSYKKKIKDEEQNLISILANGSGFYPSELFSENFSYEFNGFARIKGQSNKEILDYLIKLLEKKGYEVLVRDVSYLGFSSYHVIVPGFSEIEKIDDVKPIDKYSEYNKMKRYIRNLDNVSNKELEEMINYFSSIDYNHEASIVGLLSLPAKNVFPWYYVNIDLFITALYYKIGKFDKAYNQFDRYLNYVKINSYNKGIMTYYKCVRDYIGTRMDNLDKMDTITVLSKFYPTIMIKEVINLFGNEKEIFRRYGQLKCWNCKKCDVKGSCSYHTVEKVYKTLKDSYALNKINQQDIKRQLNL</sequence>
<keyword evidence="3" id="KW-1185">Reference proteome</keyword>
<dbReference type="EMBL" id="JAPQES010000003">
    <property type="protein sequence ID" value="MCY6371129.1"/>
    <property type="molecule type" value="Genomic_DNA"/>
</dbReference>
<dbReference type="PANTHER" id="PTHR37809">
    <property type="entry name" value="RIBOSOMAL PROTEIN S12 METHYLTHIOTRANSFERASE ACCESSORY FACTOR YCAO"/>
    <property type="match status" value="1"/>
</dbReference>
<dbReference type="PROSITE" id="PS51664">
    <property type="entry name" value="YCAO"/>
    <property type="match status" value="1"/>
</dbReference>
<gene>
    <name evidence="2" type="ORF">OXH55_10835</name>
</gene>
<dbReference type="InterPro" id="IPR003776">
    <property type="entry name" value="YcaO-like_dom"/>
</dbReference>
<name>A0ABT4CT53_9CLOT</name>
<dbReference type="Pfam" id="PF02624">
    <property type="entry name" value="YcaO"/>
    <property type="match status" value="1"/>
</dbReference>
<evidence type="ECO:0000313" key="3">
    <source>
        <dbReference type="Proteomes" id="UP001079657"/>
    </source>
</evidence>
<reference evidence="2" key="1">
    <citation type="submission" date="2022-12" db="EMBL/GenBank/DDBJ databases">
        <authorList>
            <person name="Wang J."/>
        </authorList>
    </citation>
    <scope>NUCLEOTIDE SEQUENCE</scope>
    <source>
        <strain evidence="2">HY-42-06</strain>
    </source>
</reference>
<dbReference type="Gene3D" id="3.30.40.250">
    <property type="match status" value="1"/>
</dbReference>
<dbReference type="NCBIfam" id="TIGR00702">
    <property type="entry name" value="YcaO-type kinase domain"/>
    <property type="match status" value="1"/>
</dbReference>
<organism evidence="2 3">
    <name type="scientific">Clostridium ganghwense</name>
    <dbReference type="NCBI Taxonomy" id="312089"/>
    <lineage>
        <taxon>Bacteria</taxon>
        <taxon>Bacillati</taxon>
        <taxon>Bacillota</taxon>
        <taxon>Clostridia</taxon>
        <taxon>Eubacteriales</taxon>
        <taxon>Clostridiaceae</taxon>
        <taxon>Clostridium</taxon>
    </lineage>
</organism>
<dbReference type="Gene3D" id="3.30.1330.230">
    <property type="match status" value="1"/>
</dbReference>
<protein>
    <submittedName>
        <fullName evidence="2">YcaO-like family protein</fullName>
    </submittedName>
</protein>